<protein>
    <recommendedName>
        <fullName evidence="2">Outer membrane protein beta-barrel domain-containing protein</fullName>
    </recommendedName>
</protein>
<evidence type="ECO:0000259" key="2">
    <source>
        <dbReference type="Pfam" id="PF13568"/>
    </source>
</evidence>
<dbReference type="Proteomes" id="UP000283523">
    <property type="component" value="Unassembled WGS sequence"/>
</dbReference>
<organism evidence="3 4">
    <name type="scientific">Fibrisoma montanum</name>
    <dbReference type="NCBI Taxonomy" id="2305895"/>
    <lineage>
        <taxon>Bacteria</taxon>
        <taxon>Pseudomonadati</taxon>
        <taxon>Bacteroidota</taxon>
        <taxon>Cytophagia</taxon>
        <taxon>Cytophagales</taxon>
        <taxon>Spirosomataceae</taxon>
        <taxon>Fibrisoma</taxon>
    </lineage>
</organism>
<dbReference type="EMBL" id="QXED01000001">
    <property type="protein sequence ID" value="RIV26892.1"/>
    <property type="molecule type" value="Genomic_DNA"/>
</dbReference>
<evidence type="ECO:0000313" key="4">
    <source>
        <dbReference type="Proteomes" id="UP000283523"/>
    </source>
</evidence>
<feature type="chain" id="PRO_5019488090" description="Outer membrane protein beta-barrel domain-containing protein" evidence="1">
    <location>
        <begin position="22"/>
        <end position="234"/>
    </location>
</feature>
<dbReference type="RefSeq" id="WP_119665748.1">
    <property type="nucleotide sequence ID" value="NZ_QXED01000001.1"/>
</dbReference>
<keyword evidence="4" id="KW-1185">Reference proteome</keyword>
<keyword evidence="1" id="KW-0732">Signal</keyword>
<proteinExistence type="predicted"/>
<dbReference type="OrthoDB" id="891525at2"/>
<evidence type="ECO:0000256" key="1">
    <source>
        <dbReference type="SAM" id="SignalP"/>
    </source>
</evidence>
<gene>
    <name evidence="3" type="ORF">DYU11_00800</name>
</gene>
<dbReference type="InterPro" id="IPR025665">
    <property type="entry name" value="Beta-barrel_OMP_2"/>
</dbReference>
<evidence type="ECO:0000313" key="3">
    <source>
        <dbReference type="EMBL" id="RIV26892.1"/>
    </source>
</evidence>
<sequence length="234" mass="25809">MKTAKHILTASFLFASTFAFAQQSDTIRTEIKTKASPSRTVERIADDLHIYVGFNNVGGAVPTSYEFRPVGSRFVALSWQYRVPLAVKGSTKLRLFTGPEVAWNNFMFDGQNTLVERNNQLVVEPAAEELKKSKLTTAQLNLPVILNVTFRSGLSLGVGAYAGLRLDSYTKVKPVGGSAVRTHGSFNLNPLRWGLTTELGFCRQTRLFVRYEPGSLFKAGEGPDMNVWSAGIKL</sequence>
<accession>A0A418MHJ6</accession>
<dbReference type="Pfam" id="PF13568">
    <property type="entry name" value="OMP_b-brl_2"/>
    <property type="match status" value="1"/>
</dbReference>
<feature type="domain" description="Outer membrane protein beta-barrel" evidence="2">
    <location>
        <begin position="94"/>
        <end position="208"/>
    </location>
</feature>
<comment type="caution">
    <text evidence="3">The sequence shown here is derived from an EMBL/GenBank/DDBJ whole genome shotgun (WGS) entry which is preliminary data.</text>
</comment>
<feature type="signal peptide" evidence="1">
    <location>
        <begin position="1"/>
        <end position="21"/>
    </location>
</feature>
<reference evidence="3 4" key="1">
    <citation type="submission" date="2018-08" db="EMBL/GenBank/DDBJ databases">
        <title>Fibrisoma montanum sp. nov., isolated from Danxia mountain soil.</title>
        <authorList>
            <person name="Huang Y."/>
        </authorList>
    </citation>
    <scope>NUCLEOTIDE SEQUENCE [LARGE SCALE GENOMIC DNA]</scope>
    <source>
        <strain evidence="3 4">HYT19</strain>
    </source>
</reference>
<dbReference type="AlphaFoldDB" id="A0A418MHJ6"/>
<name>A0A418MHJ6_9BACT</name>